<name>A0ACB5SEY9_9PEZI</name>
<keyword evidence="2" id="KW-1185">Reference proteome</keyword>
<organism evidence="1 2">
    <name type="scientific">Neofusicoccum parvum</name>
    <dbReference type="NCBI Taxonomy" id="310453"/>
    <lineage>
        <taxon>Eukaryota</taxon>
        <taxon>Fungi</taxon>
        <taxon>Dikarya</taxon>
        <taxon>Ascomycota</taxon>
        <taxon>Pezizomycotina</taxon>
        <taxon>Dothideomycetes</taxon>
        <taxon>Dothideomycetes incertae sedis</taxon>
        <taxon>Botryosphaeriales</taxon>
        <taxon>Botryosphaeriaceae</taxon>
        <taxon>Neofusicoccum</taxon>
    </lineage>
</organism>
<evidence type="ECO:0000313" key="1">
    <source>
        <dbReference type="EMBL" id="GME37789.1"/>
    </source>
</evidence>
<protein>
    <submittedName>
        <fullName evidence="1">Short-chain dehydrogenase protein</fullName>
    </submittedName>
</protein>
<comment type="caution">
    <text evidence="1">The sequence shown here is derived from an EMBL/GenBank/DDBJ whole genome shotgun (WGS) entry which is preliminary data.</text>
</comment>
<sequence>MYVEQSSWAHFVNTQPPEAIAKRIRLDDELVNAGSPCSFTAYFLPKSSTPHALAIANHLVPTPQLSPDTKRLVYQSLVSKIKAHLLEGPRSATRRADGRWALKGGITWQPPAEPEEQEKTEPEDQELSPEDLSTTLRVLQRLVQTNTVQSTTPVSTAITTLQHRLHSAPPPPRKDEAAITTSTHRSRPPPHHQRLCYICRLTIHTPHPLYPCLCPPCGAFNLSNSALSLPPALSLPTHTALITGARLNLGYHTALRLLRCGARVIASTRYPRDAAARYAREPDRAAWQARLRIVGADFRCAADAFALVDVAKRVLAEWGTPLGVLVNNAAQTLTDAVDKEERAVAREERLRLEGGSALLADCAYRARVRGGAERLLDGGAERLVDGGGERGVVGTGAGAELATYTKSSWVQSLSEIPYEDVVSAHSVNAFVPLILCRELLPLMGGPAAAAAADATKPRGYIVNVSSREGIFEDRPAHSSKRGHHVHTNMSKAALNMLTETEAAAAWRGRRVAMNTVDPGYMSAAPEYEDAYGGVRPIGWEDGAGRVLWPVAMGERGDGPPVWGRFLKHYGACDVDPGVGRG</sequence>
<proteinExistence type="predicted"/>
<gene>
    <name evidence="1" type="primary">g5371</name>
    <name evidence="1" type="ORF">NpPPO83_00005371</name>
</gene>
<evidence type="ECO:0000313" key="2">
    <source>
        <dbReference type="Proteomes" id="UP001165186"/>
    </source>
</evidence>
<accession>A0ACB5SEY9</accession>
<dbReference type="EMBL" id="BSXG01000080">
    <property type="protein sequence ID" value="GME37789.1"/>
    <property type="molecule type" value="Genomic_DNA"/>
</dbReference>
<reference evidence="1" key="1">
    <citation type="submission" date="2024-09" db="EMBL/GenBank/DDBJ databases">
        <title>Draft Genome Sequences of Neofusicoccum parvum.</title>
        <authorList>
            <person name="Ashida A."/>
            <person name="Camagna M."/>
            <person name="Tanaka A."/>
            <person name="Takemoto D."/>
        </authorList>
    </citation>
    <scope>NUCLEOTIDE SEQUENCE</scope>
    <source>
        <strain evidence="1">PPO83</strain>
    </source>
</reference>
<dbReference type="Proteomes" id="UP001165186">
    <property type="component" value="Unassembled WGS sequence"/>
</dbReference>